<reference evidence="1 2" key="1">
    <citation type="submission" date="2023-03" db="EMBL/GenBank/DDBJ databases">
        <title>Genome sequence of Microbacterium sp. KACC 23027.</title>
        <authorList>
            <person name="Kim S."/>
            <person name="Heo J."/>
            <person name="Kwon S.-W."/>
        </authorList>
    </citation>
    <scope>NUCLEOTIDE SEQUENCE [LARGE SCALE GENOMIC DNA]</scope>
    <source>
        <strain evidence="1 2">KACC 23027</strain>
    </source>
</reference>
<evidence type="ECO:0000313" key="1">
    <source>
        <dbReference type="EMBL" id="WEG09158.1"/>
    </source>
</evidence>
<evidence type="ECO:0000313" key="2">
    <source>
        <dbReference type="Proteomes" id="UP001214553"/>
    </source>
</evidence>
<dbReference type="RefSeq" id="WP_275278482.1">
    <property type="nucleotide sequence ID" value="NZ_CP119108.1"/>
</dbReference>
<accession>A0ABY8BYA7</accession>
<dbReference type="InterPro" id="IPR032466">
    <property type="entry name" value="Metal_Hydrolase"/>
</dbReference>
<proteinExistence type="predicted"/>
<gene>
    <name evidence="1" type="ORF">PU630_00940</name>
</gene>
<dbReference type="PANTHER" id="PTHR43135">
    <property type="entry name" value="ALPHA-D-RIBOSE 1-METHYLPHOSPHONATE 5-TRIPHOSPHATE DIPHOSPHATASE"/>
    <property type="match status" value="1"/>
</dbReference>
<organism evidence="1 2">
    <name type="scientific">Microbacterium horticulturae</name>
    <dbReference type="NCBI Taxonomy" id="3028316"/>
    <lineage>
        <taxon>Bacteria</taxon>
        <taxon>Bacillati</taxon>
        <taxon>Actinomycetota</taxon>
        <taxon>Actinomycetes</taxon>
        <taxon>Micrococcales</taxon>
        <taxon>Microbacteriaceae</taxon>
        <taxon>Microbacterium</taxon>
    </lineage>
</organism>
<name>A0ABY8BYA7_9MICO</name>
<dbReference type="Gene3D" id="3.20.20.140">
    <property type="entry name" value="Metal-dependent hydrolases"/>
    <property type="match status" value="1"/>
</dbReference>
<dbReference type="SUPFAM" id="SSF51556">
    <property type="entry name" value="Metallo-dependent hydrolases"/>
    <property type="match status" value="1"/>
</dbReference>
<protein>
    <recommendedName>
        <fullName evidence="3">Imidazolonepropionase</fullName>
    </recommendedName>
</protein>
<keyword evidence="2" id="KW-1185">Reference proteome</keyword>
<sequence length="325" mass="33656">MTMPHVDPERLAALLGPHAHTCRRAITGQEGIALPAFMDHHLHLHLVNEHALPARGIAAALDLGGDPAYFARRPKRGIPYVAYAGAFLTVPGGYPTFQPWAPAQIVHMVTSASADPGVSGGARTSVDEMADAGAAVIKVALNSAAGPVFDRPTLDAVIAAAHARSLPVVAHVEGDGMAELAVDAGADTIAHTPFTERVDEELIARAVDAGQRWISTLTINEDPAIAIENLGRFAAAGGTVLYGTDLGNGPRGAGLLVEELHALHEAGVRGPALVTALTDPWPLPHPETGVATFVSGPPPADEAAIPEWLGAATVVPTEELTPHEP</sequence>
<dbReference type="InterPro" id="IPR051781">
    <property type="entry name" value="Metallo-dep_Hydrolase"/>
</dbReference>
<dbReference type="Proteomes" id="UP001214553">
    <property type="component" value="Chromosome"/>
</dbReference>
<evidence type="ECO:0008006" key="3">
    <source>
        <dbReference type="Google" id="ProtNLM"/>
    </source>
</evidence>
<dbReference type="EMBL" id="CP119108">
    <property type="protein sequence ID" value="WEG09158.1"/>
    <property type="molecule type" value="Genomic_DNA"/>
</dbReference>
<dbReference type="PANTHER" id="PTHR43135:SF3">
    <property type="entry name" value="ALPHA-D-RIBOSE 1-METHYLPHOSPHONATE 5-TRIPHOSPHATE DIPHOSPHATASE"/>
    <property type="match status" value="1"/>
</dbReference>